<evidence type="ECO:0000313" key="4">
    <source>
        <dbReference type="Proteomes" id="UP000543642"/>
    </source>
</evidence>
<name>A0A7W8HAJ6_9FIRM</name>
<dbReference type="RefSeq" id="WP_183773781.1">
    <property type="nucleotide sequence ID" value="NZ_CAWVEG010000024.1"/>
</dbReference>
<dbReference type="CDD" id="cd03801">
    <property type="entry name" value="GT4_PimA-like"/>
    <property type="match status" value="1"/>
</dbReference>
<accession>A0A7W8HAJ6</accession>
<dbReference type="Pfam" id="PF00534">
    <property type="entry name" value="Glycos_transf_1"/>
    <property type="match status" value="1"/>
</dbReference>
<evidence type="ECO:0000313" key="3">
    <source>
        <dbReference type="EMBL" id="MBB5264814.1"/>
    </source>
</evidence>
<comment type="caution">
    <text evidence="3">The sequence shown here is derived from an EMBL/GenBank/DDBJ whole genome shotgun (WGS) entry which is preliminary data.</text>
</comment>
<evidence type="ECO:0000259" key="2">
    <source>
        <dbReference type="Pfam" id="PF00534"/>
    </source>
</evidence>
<sequence>MKKLGFVIPWYGEKIPGGAEMELRSLVHHLLDAGVDCEVLTTCVKEFTADWNENFHRPGLTEETGVPVRRFKVRKRDAAAFDGVNIKLMNGSMLTKDEEQIFIHEMVNSDDLYTYMREHQEEYALFIFIPYMFGPTWYGSQICPEKSVLIPCFHDEAYIYMKIFREAYSKVAGIVYNAQPEYDLMQPIYNLKNVHQKVIGVGMNTNITYSRERFLEKYKITSPFIVYAGRKDEGKNINTLIRYFARYKERMNNDMQLVLIGGGKVKIPDAVKKDVHDLGFVDIQDKYDITASATLMCQPSKNESFSIVIMESWLCHRPVLVHEACQVTRHFAQDSNGGLYFGSYPEFEACVNYILGHPDEARQMGDNGCRYVKENFDWDVVIRKYKDFFEEILG</sequence>
<dbReference type="EMBL" id="JACHFW010000007">
    <property type="protein sequence ID" value="MBB5264814.1"/>
    <property type="molecule type" value="Genomic_DNA"/>
</dbReference>
<dbReference type="GO" id="GO:0016757">
    <property type="term" value="F:glycosyltransferase activity"/>
    <property type="evidence" value="ECO:0007669"/>
    <property type="project" value="InterPro"/>
</dbReference>
<dbReference type="Proteomes" id="UP000543642">
    <property type="component" value="Unassembled WGS sequence"/>
</dbReference>
<dbReference type="Gene3D" id="3.40.50.2000">
    <property type="entry name" value="Glycogen Phosphorylase B"/>
    <property type="match status" value="2"/>
</dbReference>
<organism evidence="3 4">
    <name type="scientific">Catenibacillus scindens</name>
    <dbReference type="NCBI Taxonomy" id="673271"/>
    <lineage>
        <taxon>Bacteria</taxon>
        <taxon>Bacillati</taxon>
        <taxon>Bacillota</taxon>
        <taxon>Clostridia</taxon>
        <taxon>Lachnospirales</taxon>
        <taxon>Lachnospiraceae</taxon>
        <taxon>Catenibacillus</taxon>
    </lineage>
</organism>
<keyword evidence="4" id="KW-1185">Reference proteome</keyword>
<gene>
    <name evidence="3" type="ORF">HNP82_001953</name>
</gene>
<keyword evidence="1 3" id="KW-0808">Transferase</keyword>
<proteinExistence type="predicted"/>
<dbReference type="InterPro" id="IPR001296">
    <property type="entry name" value="Glyco_trans_1"/>
</dbReference>
<reference evidence="3 4" key="1">
    <citation type="submission" date="2020-08" db="EMBL/GenBank/DDBJ databases">
        <title>Genomic Encyclopedia of Type Strains, Phase IV (KMG-IV): sequencing the most valuable type-strain genomes for metagenomic binning, comparative biology and taxonomic classification.</title>
        <authorList>
            <person name="Goeker M."/>
        </authorList>
    </citation>
    <scope>NUCLEOTIDE SEQUENCE [LARGE SCALE GENOMIC DNA]</scope>
    <source>
        <strain evidence="3 4">DSM 106146</strain>
    </source>
</reference>
<evidence type="ECO:0000256" key="1">
    <source>
        <dbReference type="ARBA" id="ARBA00022679"/>
    </source>
</evidence>
<dbReference type="PANTHER" id="PTHR46401">
    <property type="entry name" value="GLYCOSYLTRANSFERASE WBBK-RELATED"/>
    <property type="match status" value="1"/>
</dbReference>
<dbReference type="SUPFAM" id="SSF53756">
    <property type="entry name" value="UDP-Glycosyltransferase/glycogen phosphorylase"/>
    <property type="match status" value="1"/>
</dbReference>
<dbReference type="GO" id="GO:0009103">
    <property type="term" value="P:lipopolysaccharide biosynthetic process"/>
    <property type="evidence" value="ECO:0007669"/>
    <property type="project" value="TreeGrafter"/>
</dbReference>
<protein>
    <submittedName>
        <fullName evidence="3">Glycosyltransferase involved in cell wall biosynthesis</fullName>
    </submittedName>
</protein>
<dbReference type="PANTHER" id="PTHR46401:SF2">
    <property type="entry name" value="GLYCOSYLTRANSFERASE WBBK-RELATED"/>
    <property type="match status" value="1"/>
</dbReference>
<dbReference type="AlphaFoldDB" id="A0A7W8HAJ6"/>
<feature type="domain" description="Glycosyl transferase family 1" evidence="2">
    <location>
        <begin position="217"/>
        <end position="368"/>
    </location>
</feature>